<proteinExistence type="predicted"/>
<dbReference type="PANTHER" id="PTHR11601:SF36">
    <property type="entry name" value="CYSTEINE DESULFURASE NIFS-RELATED"/>
    <property type="match status" value="1"/>
</dbReference>
<dbReference type="Gene3D" id="3.90.1150.10">
    <property type="entry name" value="Aspartate Aminotransferase, domain 1"/>
    <property type="match status" value="1"/>
</dbReference>
<keyword evidence="2" id="KW-0663">Pyridoxal phosphate</keyword>
<dbReference type="InterPro" id="IPR015422">
    <property type="entry name" value="PyrdxlP-dep_Trfase_small"/>
</dbReference>
<gene>
    <name evidence="4" type="ordered locus">LMM7_2110</name>
</gene>
<dbReference type="InterPro" id="IPR015424">
    <property type="entry name" value="PyrdxlP-dep_Trfase"/>
</dbReference>
<accession>A0A0E0UYQ1</accession>
<keyword evidence="4" id="KW-0032">Aminotransferase</keyword>
<feature type="domain" description="Aminotransferase class V" evidence="3">
    <location>
        <begin position="2"/>
        <end position="352"/>
    </location>
</feature>
<evidence type="ECO:0000259" key="3">
    <source>
        <dbReference type="Pfam" id="PF00266"/>
    </source>
</evidence>
<evidence type="ECO:0000313" key="4">
    <source>
        <dbReference type="EMBL" id="AEH93115.1"/>
    </source>
</evidence>
<dbReference type="RefSeq" id="WP_012581009.1">
    <property type="nucleotide sequence ID" value="NC_017537.1"/>
</dbReference>
<dbReference type="KEGG" id="lmq:LMM7_2110"/>
<dbReference type="Gene3D" id="1.10.260.50">
    <property type="match status" value="1"/>
</dbReference>
<organism evidence="4 5">
    <name type="scientific">Listeria monocytogenes serotype 4a (strain M7)</name>
    <dbReference type="NCBI Taxonomy" id="1030009"/>
    <lineage>
        <taxon>Bacteria</taxon>
        <taxon>Bacillati</taxon>
        <taxon>Bacillota</taxon>
        <taxon>Bacilli</taxon>
        <taxon>Bacillales</taxon>
        <taxon>Listeriaceae</taxon>
        <taxon>Listeria</taxon>
    </lineage>
</organism>
<dbReference type="EMBL" id="CP002816">
    <property type="protein sequence ID" value="AEH93115.1"/>
    <property type="molecule type" value="Genomic_DNA"/>
</dbReference>
<dbReference type="GO" id="GO:0008483">
    <property type="term" value="F:transaminase activity"/>
    <property type="evidence" value="ECO:0007669"/>
    <property type="project" value="UniProtKB-KW"/>
</dbReference>
<dbReference type="PIRSF" id="PIRSF005572">
    <property type="entry name" value="NifS"/>
    <property type="match status" value="1"/>
</dbReference>
<dbReference type="InterPro" id="IPR015421">
    <property type="entry name" value="PyrdxlP-dep_Trfase_major"/>
</dbReference>
<dbReference type="InterPro" id="IPR016454">
    <property type="entry name" value="Cysteine_dSase"/>
</dbReference>
<dbReference type="InterPro" id="IPR000192">
    <property type="entry name" value="Aminotrans_V_dom"/>
</dbReference>
<dbReference type="Proteomes" id="UP000000486">
    <property type="component" value="Chromosome"/>
</dbReference>
<sequence length="368" mass="40118">MIYFDHAATTKMSEAALEVFMSASREFFANSESLHDAGTKSAALLEKCRGSFEEILHVPSRGIMFTSGGTESNQIAIQTLLHSTKKKEVLVSPLEHASVWQQLEALEEAGACWLRLLPVDAFGRVDPAVLGDMISPDTGLVIIQQVNSEIGTIQPIGELAHIAKQAGVYFHTDIVQSFGKLDLALDDVTSFSISSHKIYGPKGAGLLFIKPDVPMQAPLPNVHHEFGYRPGTVNVPAIAAFTTAAYDIMENREKEARRIAELKKAICEALTAKVKVEGGLNTSPFILGITLPNMQGQEALLALNEADIQISTTSACSLRDPAPSRTLLATGKTIEEASRFVRLSFGRENELSDSLIFKKELDKLLRKR</sequence>
<evidence type="ECO:0000313" key="5">
    <source>
        <dbReference type="Proteomes" id="UP000000486"/>
    </source>
</evidence>
<dbReference type="AlphaFoldDB" id="A0A0E0UYQ1"/>
<protein>
    <submittedName>
        <fullName evidence="4">Aminotransferase, class V</fullName>
    </submittedName>
</protein>
<dbReference type="NCBIfam" id="NF002806">
    <property type="entry name" value="PRK02948.1"/>
    <property type="match status" value="1"/>
</dbReference>
<dbReference type="Pfam" id="PF00266">
    <property type="entry name" value="Aminotran_5"/>
    <property type="match status" value="1"/>
</dbReference>
<dbReference type="HOGENOM" id="CLU_003433_0_0_9"/>
<evidence type="ECO:0000256" key="2">
    <source>
        <dbReference type="ARBA" id="ARBA00022898"/>
    </source>
</evidence>
<reference evidence="4 5" key="1">
    <citation type="journal article" date="2011" name="J. Bacteriol.">
        <title>Genome sequence of the nonpathogenic Listeria monocytogenes serovar 4a strain M7.</title>
        <authorList>
            <person name="Chen J."/>
            <person name="Xia Y."/>
            <person name="Cheng C."/>
            <person name="Fang C."/>
            <person name="Shan Y."/>
            <person name="Jin G."/>
            <person name="Fang W."/>
        </authorList>
    </citation>
    <scope>NUCLEOTIDE SEQUENCE [LARGE SCALE GENOMIC DNA]</scope>
    <source>
        <strain evidence="4 5">M7</strain>
    </source>
</reference>
<keyword evidence="4" id="KW-0808">Transferase</keyword>
<dbReference type="PANTHER" id="PTHR11601">
    <property type="entry name" value="CYSTEINE DESULFURYLASE FAMILY MEMBER"/>
    <property type="match status" value="1"/>
</dbReference>
<dbReference type="PATRIC" id="fig|1030009.3.peg.2098"/>
<name>A0A0E0UYQ1_LISMM</name>
<dbReference type="SUPFAM" id="SSF53383">
    <property type="entry name" value="PLP-dependent transferases"/>
    <property type="match status" value="1"/>
</dbReference>
<evidence type="ECO:0000256" key="1">
    <source>
        <dbReference type="ARBA" id="ARBA00001933"/>
    </source>
</evidence>
<dbReference type="Gene3D" id="3.40.640.10">
    <property type="entry name" value="Type I PLP-dependent aspartate aminotransferase-like (Major domain)"/>
    <property type="match status" value="1"/>
</dbReference>
<comment type="cofactor">
    <cofactor evidence="1">
        <name>pyridoxal 5'-phosphate</name>
        <dbReference type="ChEBI" id="CHEBI:597326"/>
    </cofactor>
</comment>